<keyword evidence="2" id="KW-0472">Membrane</keyword>
<proteinExistence type="predicted"/>
<feature type="transmembrane region" description="Helical" evidence="2">
    <location>
        <begin position="245"/>
        <end position="263"/>
    </location>
</feature>
<dbReference type="CDD" id="cd04186">
    <property type="entry name" value="GT_2_like_c"/>
    <property type="match status" value="1"/>
</dbReference>
<reference evidence="5" key="1">
    <citation type="submission" date="2022-10" db="EMBL/GenBank/DDBJ databases">
        <title>Flavobacterium sp. nov., a bacterium isolated from lake sediment.</title>
        <authorList>
            <person name="Qu J.-H."/>
        </authorList>
    </citation>
    <scope>NUCLEOTIDE SEQUENCE</scope>
    <source>
        <strain evidence="5">TH16-21</strain>
    </source>
</reference>
<dbReference type="Gene3D" id="3.90.550.10">
    <property type="entry name" value="Spore Coat Polysaccharide Biosynthesis Protein SpsA, Chain A"/>
    <property type="match status" value="1"/>
</dbReference>
<dbReference type="InterPro" id="IPR029044">
    <property type="entry name" value="Nucleotide-diphossugar_trans"/>
</dbReference>
<gene>
    <name evidence="5" type="ORF">OJ995_01525</name>
</gene>
<name>A0ABT3EFK1_9FLAO</name>
<sequence>MNIELSVIIVNYNGVKYLKDCLDSLYLKLTNISFEIIILDNNSTDNSCVYIKENFPTVKLVESKINHGFGKGNNEAVKHAKGKYLLLFNNDTILLDNLLPALEFLENDSKIGVIGINMLNGKKEYLQAAGNFPNFKNMFQFQKLLDLGIEFKKGKFTKKYYEVDWLVGSFLMLTKETYLLIKGFDEDYFMYVEDVDLCKKIADVGLKRIFLPNLSYIHYVGFNKKKNPLLVKGYKIYLKKHFKGISVFFISLALTINSFVKFLKSRF</sequence>
<evidence type="ECO:0000256" key="1">
    <source>
        <dbReference type="ARBA" id="ARBA00022679"/>
    </source>
</evidence>
<dbReference type="SUPFAM" id="SSF53448">
    <property type="entry name" value="Nucleotide-diphospho-sugar transferases"/>
    <property type="match status" value="1"/>
</dbReference>
<dbReference type="Pfam" id="PF00535">
    <property type="entry name" value="Glycos_transf_2"/>
    <property type="match status" value="1"/>
</dbReference>
<evidence type="ECO:0000313" key="6">
    <source>
        <dbReference type="Proteomes" id="UP001165677"/>
    </source>
</evidence>
<dbReference type="PANTHER" id="PTHR43179:SF7">
    <property type="entry name" value="RHAMNOSYLTRANSFERASE WBBL"/>
    <property type="match status" value="1"/>
</dbReference>
<feature type="domain" description="Galactosyltransferase C-terminal" evidence="4">
    <location>
        <begin position="158"/>
        <end position="213"/>
    </location>
</feature>
<evidence type="ECO:0000259" key="4">
    <source>
        <dbReference type="Pfam" id="PF02709"/>
    </source>
</evidence>
<dbReference type="EMBL" id="JAPCIO010000001">
    <property type="protein sequence ID" value="MCW1146900.1"/>
    <property type="molecule type" value="Genomic_DNA"/>
</dbReference>
<dbReference type="InterPro" id="IPR027791">
    <property type="entry name" value="Galactosyl_T_C"/>
</dbReference>
<feature type="domain" description="Glycosyltransferase 2-like" evidence="3">
    <location>
        <begin position="6"/>
        <end position="132"/>
    </location>
</feature>
<evidence type="ECO:0000256" key="2">
    <source>
        <dbReference type="SAM" id="Phobius"/>
    </source>
</evidence>
<evidence type="ECO:0000313" key="5">
    <source>
        <dbReference type="EMBL" id="MCW1146900.1"/>
    </source>
</evidence>
<organism evidence="5 6">
    <name type="scientific">Flavobacterium lacisediminis</name>
    <dbReference type="NCBI Taxonomy" id="2989705"/>
    <lineage>
        <taxon>Bacteria</taxon>
        <taxon>Pseudomonadati</taxon>
        <taxon>Bacteroidota</taxon>
        <taxon>Flavobacteriia</taxon>
        <taxon>Flavobacteriales</taxon>
        <taxon>Flavobacteriaceae</taxon>
        <taxon>Flavobacterium</taxon>
    </lineage>
</organism>
<comment type="caution">
    <text evidence="5">The sequence shown here is derived from an EMBL/GenBank/DDBJ whole genome shotgun (WGS) entry which is preliminary data.</text>
</comment>
<dbReference type="RefSeq" id="WP_264367822.1">
    <property type="nucleotide sequence ID" value="NZ_JAPCIO010000001.1"/>
</dbReference>
<evidence type="ECO:0000259" key="3">
    <source>
        <dbReference type="Pfam" id="PF00535"/>
    </source>
</evidence>
<keyword evidence="2" id="KW-0812">Transmembrane</keyword>
<accession>A0ABT3EFK1</accession>
<dbReference type="PANTHER" id="PTHR43179">
    <property type="entry name" value="RHAMNOSYLTRANSFERASE WBBL"/>
    <property type="match status" value="1"/>
</dbReference>
<dbReference type="InterPro" id="IPR001173">
    <property type="entry name" value="Glyco_trans_2-like"/>
</dbReference>
<keyword evidence="1" id="KW-0808">Transferase</keyword>
<keyword evidence="6" id="KW-1185">Reference proteome</keyword>
<protein>
    <submittedName>
        <fullName evidence="5">Glycosyltransferase family 2 protein</fullName>
    </submittedName>
</protein>
<dbReference type="Pfam" id="PF02709">
    <property type="entry name" value="Glyco_transf_7C"/>
    <property type="match status" value="1"/>
</dbReference>
<dbReference type="Proteomes" id="UP001165677">
    <property type="component" value="Unassembled WGS sequence"/>
</dbReference>
<keyword evidence="2" id="KW-1133">Transmembrane helix</keyword>